<keyword evidence="1" id="KW-0472">Membrane</keyword>
<feature type="transmembrane region" description="Helical" evidence="1">
    <location>
        <begin position="99"/>
        <end position="120"/>
    </location>
</feature>
<dbReference type="RefSeq" id="WP_264400377.1">
    <property type="nucleotide sequence ID" value="NZ_CP062152.1"/>
</dbReference>
<dbReference type="AlphaFoldDB" id="A0AA46USS1"/>
<reference evidence="2" key="1">
    <citation type="submission" date="2022-05" db="EMBL/GenBank/DDBJ databases">
        <title>Megaplasmid of Vibrio parahaemolyticus.</title>
        <authorList>
            <person name="Strauch E."/>
            <person name="Borowiak M."/>
        </authorList>
    </citation>
    <scope>NUCLEOTIDE SEQUENCE</scope>
    <source>
        <strain evidence="2">16-VB00198</strain>
        <plasmid evidence="2">pVP-16-VB00198-1</plasmid>
    </source>
</reference>
<organism evidence="2 3">
    <name type="scientific">Vibrio parahaemolyticus</name>
    <dbReference type="NCBI Taxonomy" id="670"/>
    <lineage>
        <taxon>Bacteria</taxon>
        <taxon>Pseudomonadati</taxon>
        <taxon>Pseudomonadota</taxon>
        <taxon>Gammaproteobacteria</taxon>
        <taxon>Vibrionales</taxon>
        <taxon>Vibrionaceae</taxon>
        <taxon>Vibrio</taxon>
    </lineage>
</organism>
<sequence length="310" mass="35483">MISKQARIEFFTLAVMHLCMVYILLLANENATYIALDYYGLYAFATLAVIGTFKEKYDFKYGVAALLVGGSLAYFIDIKDVVVYLLVQMGMHFPNPNTIGFFTYLAVSVIAIWNIVGTILKKVKFSFFKMFSSIMFLASFTVAILFHQLIVINQFNFSQDTRSVQTKSILSDIHKKEFFDGYCQSNYLLCISTTGDKFEGSIDELAKRVPSISETKDIIIDVHNTLKKSGVGYYSYTYTNLIDEFFIIETYVNKGASYLVIDKPTHEAHVFFASKIFMYLFQAFTTIWFLFGTMLIAMHQDVINKRKTES</sequence>
<evidence type="ECO:0000313" key="2">
    <source>
        <dbReference type="EMBL" id="UYV30406.1"/>
    </source>
</evidence>
<evidence type="ECO:0000313" key="3">
    <source>
        <dbReference type="Proteomes" id="UP001163036"/>
    </source>
</evidence>
<keyword evidence="1" id="KW-0812">Transmembrane</keyword>
<geneLocation type="plasmid" evidence="2 3">
    <name>pVP-16-VB00198-1</name>
</geneLocation>
<proteinExistence type="predicted"/>
<feature type="transmembrane region" description="Helical" evidence="1">
    <location>
        <begin position="33"/>
        <end position="53"/>
    </location>
</feature>
<accession>A0AA46USS1</accession>
<feature type="transmembrane region" description="Helical" evidence="1">
    <location>
        <begin position="7"/>
        <end position="27"/>
    </location>
</feature>
<feature type="transmembrane region" description="Helical" evidence="1">
    <location>
        <begin position="65"/>
        <end position="87"/>
    </location>
</feature>
<name>A0AA46USS1_VIBPH</name>
<keyword evidence="2" id="KW-0614">Plasmid</keyword>
<gene>
    <name evidence="2" type="ORF">M5598_25700</name>
</gene>
<protein>
    <submittedName>
        <fullName evidence="2">Uncharacterized protein</fullName>
    </submittedName>
</protein>
<feature type="transmembrane region" description="Helical" evidence="1">
    <location>
        <begin position="127"/>
        <end position="150"/>
    </location>
</feature>
<evidence type="ECO:0000256" key="1">
    <source>
        <dbReference type="SAM" id="Phobius"/>
    </source>
</evidence>
<dbReference type="Proteomes" id="UP001163036">
    <property type="component" value="Plasmid pVP-16-VB00198-1"/>
</dbReference>
<feature type="transmembrane region" description="Helical" evidence="1">
    <location>
        <begin position="276"/>
        <end position="297"/>
    </location>
</feature>
<dbReference type="EMBL" id="CP097357">
    <property type="protein sequence ID" value="UYV30406.1"/>
    <property type="molecule type" value="Genomic_DNA"/>
</dbReference>
<keyword evidence="1" id="KW-1133">Transmembrane helix</keyword>